<evidence type="ECO:0000256" key="1">
    <source>
        <dbReference type="SAM" id="MobiDB-lite"/>
    </source>
</evidence>
<feature type="region of interest" description="Disordered" evidence="1">
    <location>
        <begin position="134"/>
        <end position="163"/>
    </location>
</feature>
<feature type="compositionally biased region" description="Basic and acidic residues" evidence="1">
    <location>
        <begin position="150"/>
        <end position="163"/>
    </location>
</feature>
<evidence type="ECO:0008006" key="4">
    <source>
        <dbReference type="Google" id="ProtNLM"/>
    </source>
</evidence>
<dbReference type="OrthoDB" id="410198at2759"/>
<protein>
    <recommendedName>
        <fullName evidence="4">N-acetyltransferase domain-containing protein</fullName>
    </recommendedName>
</protein>
<reference evidence="2 3" key="2">
    <citation type="submission" date="2015-05" db="EMBL/GenBank/DDBJ databases">
        <authorList>
            <person name="Morales-Cruz A."/>
            <person name="Amrine K.C."/>
            <person name="Cantu D."/>
        </authorList>
    </citation>
    <scope>NUCLEOTIDE SEQUENCE [LARGE SCALE GENOMIC DNA]</scope>
    <source>
        <strain evidence="2">UCRPC4</strain>
    </source>
</reference>
<keyword evidence="3" id="KW-1185">Reference proteome</keyword>
<evidence type="ECO:0000313" key="3">
    <source>
        <dbReference type="Proteomes" id="UP000053317"/>
    </source>
</evidence>
<dbReference type="EMBL" id="LCWF01000139">
    <property type="protein sequence ID" value="KKY17646.1"/>
    <property type="molecule type" value="Genomic_DNA"/>
</dbReference>
<accession>A0A0G2E5M4</accession>
<gene>
    <name evidence="2" type="ORF">UCRPC4_g05450</name>
</gene>
<comment type="caution">
    <text evidence="2">The sequence shown here is derived from an EMBL/GenBank/DDBJ whole genome shotgun (WGS) entry which is preliminary data.</text>
</comment>
<sequence length="163" mass="18304">MNTPNKHSVSILRLTAPDLPEFARNLRESKYELTINRLLYNNWPNASAQLAQCTKAVQGGWNDANTDTWKVVDNESKEIVGHLALTRKAPSNIGKVKGYEEELHPPVPDGMNEGVFRAVIQAVERLETLRDAKHFGDSSPSDHCIYVSETRTKPSKETNRSHP</sequence>
<name>A0A0G2E5M4_PHACM</name>
<organism evidence="2 3">
    <name type="scientific">Phaeomoniella chlamydospora</name>
    <name type="common">Phaeoacremonium chlamydosporum</name>
    <dbReference type="NCBI Taxonomy" id="158046"/>
    <lineage>
        <taxon>Eukaryota</taxon>
        <taxon>Fungi</taxon>
        <taxon>Dikarya</taxon>
        <taxon>Ascomycota</taxon>
        <taxon>Pezizomycotina</taxon>
        <taxon>Eurotiomycetes</taxon>
        <taxon>Chaetothyriomycetidae</taxon>
        <taxon>Phaeomoniellales</taxon>
        <taxon>Phaeomoniellaceae</taxon>
        <taxon>Phaeomoniella</taxon>
    </lineage>
</organism>
<dbReference type="AlphaFoldDB" id="A0A0G2E5M4"/>
<proteinExistence type="predicted"/>
<dbReference type="Proteomes" id="UP000053317">
    <property type="component" value="Unassembled WGS sequence"/>
</dbReference>
<evidence type="ECO:0000313" key="2">
    <source>
        <dbReference type="EMBL" id="KKY17646.1"/>
    </source>
</evidence>
<reference evidence="2 3" key="1">
    <citation type="submission" date="2015-05" db="EMBL/GenBank/DDBJ databases">
        <title>Distinctive expansion of gene families associated with plant cell wall degradation and secondary metabolism in the genomes of grapevine trunk pathogens.</title>
        <authorList>
            <person name="Lawrence D.P."/>
            <person name="Travadon R."/>
            <person name="Rolshausen P.E."/>
            <person name="Baumgartner K."/>
        </authorList>
    </citation>
    <scope>NUCLEOTIDE SEQUENCE [LARGE SCALE GENOMIC DNA]</scope>
    <source>
        <strain evidence="2">UCRPC4</strain>
    </source>
</reference>